<comment type="caution">
    <text evidence="2">The sequence shown here is derived from an EMBL/GenBank/DDBJ whole genome shotgun (WGS) entry which is preliminary data.</text>
</comment>
<dbReference type="AlphaFoldDB" id="A0A9P4R2P3"/>
<feature type="region of interest" description="Disordered" evidence="1">
    <location>
        <begin position="206"/>
        <end position="273"/>
    </location>
</feature>
<evidence type="ECO:0000313" key="3">
    <source>
        <dbReference type="Proteomes" id="UP000799444"/>
    </source>
</evidence>
<feature type="region of interest" description="Disordered" evidence="1">
    <location>
        <begin position="1"/>
        <end position="85"/>
    </location>
</feature>
<dbReference type="OrthoDB" id="9988102at2759"/>
<keyword evidence="3" id="KW-1185">Reference proteome</keyword>
<evidence type="ECO:0000256" key="1">
    <source>
        <dbReference type="SAM" id="MobiDB-lite"/>
    </source>
</evidence>
<dbReference type="Proteomes" id="UP000799444">
    <property type="component" value="Unassembled WGS sequence"/>
</dbReference>
<proteinExistence type="predicted"/>
<gene>
    <name evidence="2" type="ORF">EJ04DRAFT_189418</name>
</gene>
<sequence length="483" mass="52931">MEYRPPTALSLHSENGSDGAGSVPEAPSNSFGSPAPPDSSKLPPPPPSSESQLSQPAAPQGYWSGNQGPIPPPPGQPSLSSSYPLVNSYAPPRVGAYQFRGSPPGPGTTNFTSAAHANPYTAMSQSLPPHVQQPHVPMYNPYSQYNYGVSLMGMPVAHPQAVPLNSLNWNGVAPNAHVAAETNDHVTGPVAATQDQANSIDQIVSQTETPQEAQSKEELEQTDNETKVAISDSPEVGVPRTHSDKTPRRTKPLPPSSDVIDPFGGMKSPDLRTPRSKAFELPMKTCPESGIDVSTKPTCSLNLVCYSRGCSMGQIRVTTAVRFQSDRQYKETLASHTDILVTDAQLFRRLRHVYRTDMAGFWRRWFSLKTLKRLRLLEYSETSRPTPVSMDDYTMQEVLYAYNHPHDFSTETDWIEWVFRLRQPAKRHALEFVEGWNGTRIAVLGSVPCMASTIVGCVMSVYGWDIQTAFTVATFILTVTTGE</sequence>
<organism evidence="2 3">
    <name type="scientific">Polyplosphaeria fusca</name>
    <dbReference type="NCBI Taxonomy" id="682080"/>
    <lineage>
        <taxon>Eukaryota</taxon>
        <taxon>Fungi</taxon>
        <taxon>Dikarya</taxon>
        <taxon>Ascomycota</taxon>
        <taxon>Pezizomycotina</taxon>
        <taxon>Dothideomycetes</taxon>
        <taxon>Pleosporomycetidae</taxon>
        <taxon>Pleosporales</taxon>
        <taxon>Tetraplosphaeriaceae</taxon>
        <taxon>Polyplosphaeria</taxon>
    </lineage>
</organism>
<evidence type="ECO:0000313" key="2">
    <source>
        <dbReference type="EMBL" id="KAF2735619.1"/>
    </source>
</evidence>
<dbReference type="EMBL" id="ML996133">
    <property type="protein sequence ID" value="KAF2735619.1"/>
    <property type="molecule type" value="Genomic_DNA"/>
</dbReference>
<protein>
    <submittedName>
        <fullName evidence="2">Uncharacterized protein</fullName>
    </submittedName>
</protein>
<reference evidence="2" key="1">
    <citation type="journal article" date="2020" name="Stud. Mycol.">
        <title>101 Dothideomycetes genomes: a test case for predicting lifestyles and emergence of pathogens.</title>
        <authorList>
            <person name="Haridas S."/>
            <person name="Albert R."/>
            <person name="Binder M."/>
            <person name="Bloem J."/>
            <person name="Labutti K."/>
            <person name="Salamov A."/>
            <person name="Andreopoulos B."/>
            <person name="Baker S."/>
            <person name="Barry K."/>
            <person name="Bills G."/>
            <person name="Bluhm B."/>
            <person name="Cannon C."/>
            <person name="Castanera R."/>
            <person name="Culley D."/>
            <person name="Daum C."/>
            <person name="Ezra D."/>
            <person name="Gonzalez J."/>
            <person name="Henrissat B."/>
            <person name="Kuo A."/>
            <person name="Liang C."/>
            <person name="Lipzen A."/>
            <person name="Lutzoni F."/>
            <person name="Magnuson J."/>
            <person name="Mondo S."/>
            <person name="Nolan M."/>
            <person name="Ohm R."/>
            <person name="Pangilinan J."/>
            <person name="Park H.-J."/>
            <person name="Ramirez L."/>
            <person name="Alfaro M."/>
            <person name="Sun H."/>
            <person name="Tritt A."/>
            <person name="Yoshinaga Y."/>
            <person name="Zwiers L.-H."/>
            <person name="Turgeon B."/>
            <person name="Goodwin S."/>
            <person name="Spatafora J."/>
            <person name="Crous P."/>
            <person name="Grigoriev I."/>
        </authorList>
    </citation>
    <scope>NUCLEOTIDE SEQUENCE</scope>
    <source>
        <strain evidence="2">CBS 125425</strain>
    </source>
</reference>
<feature type="compositionally biased region" description="Low complexity" evidence="1">
    <location>
        <begin position="49"/>
        <end position="68"/>
    </location>
</feature>
<feature type="compositionally biased region" description="Pro residues" evidence="1">
    <location>
        <begin position="34"/>
        <end position="48"/>
    </location>
</feature>
<accession>A0A9P4R2P3</accession>
<name>A0A9P4R2P3_9PLEO</name>